<gene>
    <name evidence="4" type="ORF">MKW98_010554</name>
</gene>
<dbReference type="SUPFAM" id="SSF48403">
    <property type="entry name" value="Ankyrin repeat"/>
    <property type="match status" value="1"/>
</dbReference>
<dbReference type="SMART" id="SM00028">
    <property type="entry name" value="TPR"/>
    <property type="match status" value="3"/>
</dbReference>
<dbReference type="InterPro" id="IPR019734">
    <property type="entry name" value="TPR_rpt"/>
</dbReference>
<sequence>MKLDIDVKHNSGETPLCCAAIEGRLSTVAYLLKMGANPEIPNGHHDTIQKLLLNHNANPNWLFGEATTPLRASIYSKSWQCMENLLKAGADPNGGPDGMEALPFAAAVGTIPIIKLLVGAGAVTNTYGLKPVEVAARDVMEHVNSEKFKKMFREDNEIFFLDSKSRSTSAFRRKEYSLAVHWYTEALKTDPSDAAVLSNRSLCFVYLNKGNSALKDATQCVLARPDWPKAHYRKGVALKLLNRLDDAADAFLDGLKLDPENKELEAAFREVSLAG</sequence>
<dbReference type="PROSITE" id="PS50005">
    <property type="entry name" value="TPR"/>
    <property type="match status" value="1"/>
</dbReference>
<dbReference type="Pfam" id="PF25575">
    <property type="entry name" value="TPR_BSK1_C"/>
    <property type="match status" value="1"/>
</dbReference>
<evidence type="ECO:0000313" key="5">
    <source>
        <dbReference type="Proteomes" id="UP001202328"/>
    </source>
</evidence>
<feature type="domain" description="Serine/threonine-protein kinase BSK1-like TPR repeats" evidence="3">
    <location>
        <begin position="160"/>
        <end position="232"/>
    </location>
</feature>
<dbReference type="InterPro" id="IPR051616">
    <property type="entry name" value="Cul2-RING_E3_ligase_SR"/>
</dbReference>
<dbReference type="Proteomes" id="UP001202328">
    <property type="component" value="Unassembled WGS sequence"/>
</dbReference>
<dbReference type="SMART" id="SM00248">
    <property type="entry name" value="ANK"/>
    <property type="match status" value="3"/>
</dbReference>
<organism evidence="4 5">
    <name type="scientific">Papaver atlanticum</name>
    <dbReference type="NCBI Taxonomy" id="357466"/>
    <lineage>
        <taxon>Eukaryota</taxon>
        <taxon>Viridiplantae</taxon>
        <taxon>Streptophyta</taxon>
        <taxon>Embryophyta</taxon>
        <taxon>Tracheophyta</taxon>
        <taxon>Spermatophyta</taxon>
        <taxon>Magnoliopsida</taxon>
        <taxon>Ranunculales</taxon>
        <taxon>Papaveraceae</taxon>
        <taxon>Papaveroideae</taxon>
        <taxon>Papaver</taxon>
    </lineage>
</organism>
<accession>A0AAD4S2I1</accession>
<comment type="caution">
    <text evidence="4">The sequence shown here is derived from an EMBL/GenBank/DDBJ whole genome shotgun (WGS) entry which is preliminary data.</text>
</comment>
<keyword evidence="1" id="KW-0040">ANK repeat</keyword>
<dbReference type="PROSITE" id="PS50297">
    <property type="entry name" value="ANK_REP_REGION"/>
    <property type="match status" value="1"/>
</dbReference>
<feature type="repeat" description="ANK" evidence="1">
    <location>
        <begin position="11"/>
        <end position="43"/>
    </location>
</feature>
<dbReference type="InterPro" id="IPR002110">
    <property type="entry name" value="Ankyrin_rpt"/>
</dbReference>
<dbReference type="InterPro" id="IPR036770">
    <property type="entry name" value="Ankyrin_rpt-contain_sf"/>
</dbReference>
<dbReference type="SUPFAM" id="SSF48452">
    <property type="entry name" value="TPR-like"/>
    <property type="match status" value="1"/>
</dbReference>
<dbReference type="AlphaFoldDB" id="A0AAD4S2I1"/>
<dbReference type="InterPro" id="IPR058209">
    <property type="entry name" value="TPR_BSK1_C"/>
</dbReference>
<protein>
    <recommendedName>
        <fullName evidence="3">Serine/threonine-protein kinase BSK1-like TPR repeats domain-containing protein</fullName>
    </recommendedName>
</protein>
<dbReference type="Pfam" id="PF00023">
    <property type="entry name" value="Ank"/>
    <property type="match status" value="1"/>
</dbReference>
<evidence type="ECO:0000313" key="4">
    <source>
        <dbReference type="EMBL" id="KAI3857140.1"/>
    </source>
</evidence>
<keyword evidence="5" id="KW-1185">Reference proteome</keyword>
<name>A0AAD4S2I1_9MAGN</name>
<dbReference type="PANTHER" id="PTHR46224">
    <property type="entry name" value="ANKYRIN REPEAT FAMILY PROTEIN"/>
    <property type="match status" value="1"/>
</dbReference>
<keyword evidence="2" id="KW-0802">TPR repeat</keyword>
<dbReference type="EMBL" id="JAJJMB010014886">
    <property type="protein sequence ID" value="KAI3857140.1"/>
    <property type="molecule type" value="Genomic_DNA"/>
</dbReference>
<evidence type="ECO:0000256" key="1">
    <source>
        <dbReference type="PROSITE-ProRule" id="PRU00023"/>
    </source>
</evidence>
<dbReference type="PANTHER" id="PTHR46224:SF67">
    <property type="entry name" value="HSP70-HSP90 ORGANIZING PROTEIN 3-LIKE"/>
    <property type="match status" value="1"/>
</dbReference>
<feature type="repeat" description="TPR" evidence="2">
    <location>
        <begin position="228"/>
        <end position="261"/>
    </location>
</feature>
<proteinExistence type="predicted"/>
<dbReference type="Gene3D" id="1.25.40.20">
    <property type="entry name" value="Ankyrin repeat-containing domain"/>
    <property type="match status" value="2"/>
</dbReference>
<dbReference type="Gene3D" id="1.25.40.10">
    <property type="entry name" value="Tetratricopeptide repeat domain"/>
    <property type="match status" value="1"/>
</dbReference>
<dbReference type="InterPro" id="IPR011990">
    <property type="entry name" value="TPR-like_helical_dom_sf"/>
</dbReference>
<dbReference type="PROSITE" id="PS50088">
    <property type="entry name" value="ANK_REPEAT"/>
    <property type="match status" value="1"/>
</dbReference>
<reference evidence="4" key="1">
    <citation type="submission" date="2022-04" db="EMBL/GenBank/DDBJ databases">
        <title>A functionally conserved STORR gene fusion in Papaver species that diverged 16.8 million years ago.</title>
        <authorList>
            <person name="Catania T."/>
        </authorList>
    </citation>
    <scope>NUCLEOTIDE SEQUENCE</scope>
    <source>
        <strain evidence="4">S-188037</strain>
    </source>
</reference>
<evidence type="ECO:0000256" key="2">
    <source>
        <dbReference type="PROSITE-ProRule" id="PRU00339"/>
    </source>
</evidence>
<evidence type="ECO:0000259" key="3">
    <source>
        <dbReference type="Pfam" id="PF25575"/>
    </source>
</evidence>